<keyword evidence="2 9" id="KW-0808">Transferase</keyword>
<dbReference type="CDD" id="cd02163">
    <property type="entry name" value="PPAT"/>
    <property type="match status" value="1"/>
</dbReference>
<dbReference type="GO" id="GO:0015937">
    <property type="term" value="P:coenzyme A biosynthetic process"/>
    <property type="evidence" value="ECO:0007669"/>
    <property type="project" value="UniProtKB-UniRule"/>
</dbReference>
<dbReference type="GO" id="GO:0004595">
    <property type="term" value="F:pantetheine-phosphate adenylyltransferase activity"/>
    <property type="evidence" value="ECO:0007669"/>
    <property type="project" value="UniProtKB-UniRule"/>
</dbReference>
<dbReference type="RefSeq" id="WP_088916639.1">
    <property type="nucleotide sequence ID" value="NZ_CP018632.1"/>
</dbReference>
<evidence type="ECO:0000313" key="12">
    <source>
        <dbReference type="Proteomes" id="UP000250079"/>
    </source>
</evidence>
<evidence type="ECO:0000256" key="1">
    <source>
        <dbReference type="ARBA" id="ARBA00022490"/>
    </source>
</evidence>
<dbReference type="Pfam" id="PF01467">
    <property type="entry name" value="CTP_transf_like"/>
    <property type="match status" value="1"/>
</dbReference>
<dbReference type="EC" id="2.7.7.3" evidence="9"/>
<dbReference type="Proteomes" id="UP000250079">
    <property type="component" value="Chromosome"/>
</dbReference>
<evidence type="ECO:0000256" key="8">
    <source>
        <dbReference type="ARBA" id="ARBA00029346"/>
    </source>
</evidence>
<dbReference type="HAMAP" id="MF_00151">
    <property type="entry name" value="PPAT_bact"/>
    <property type="match status" value="1"/>
</dbReference>
<evidence type="ECO:0000256" key="2">
    <source>
        <dbReference type="ARBA" id="ARBA00022679"/>
    </source>
</evidence>
<keyword evidence="3 9" id="KW-0548">Nucleotidyltransferase</keyword>
<feature type="binding site" evidence="9">
    <location>
        <position position="10"/>
    </location>
    <ligand>
        <name>substrate</name>
    </ligand>
</feature>
<evidence type="ECO:0000256" key="9">
    <source>
        <dbReference type="HAMAP-Rule" id="MF_00151"/>
    </source>
</evidence>
<dbReference type="Gene3D" id="3.40.50.620">
    <property type="entry name" value="HUPs"/>
    <property type="match status" value="1"/>
</dbReference>
<evidence type="ECO:0000313" key="11">
    <source>
        <dbReference type="EMBL" id="ASJ71167.1"/>
    </source>
</evidence>
<evidence type="ECO:0000256" key="4">
    <source>
        <dbReference type="ARBA" id="ARBA00022741"/>
    </source>
</evidence>
<feature type="binding site" evidence="9">
    <location>
        <position position="88"/>
    </location>
    <ligand>
        <name>substrate</name>
    </ligand>
</feature>
<dbReference type="PANTHER" id="PTHR21342:SF1">
    <property type="entry name" value="PHOSPHOPANTETHEINE ADENYLYLTRANSFERASE"/>
    <property type="match status" value="1"/>
</dbReference>
<keyword evidence="6 9" id="KW-0460">Magnesium</keyword>
<name>A0A2Z2NU44_9GAMM</name>
<feature type="binding site" evidence="9">
    <location>
        <position position="99"/>
    </location>
    <ligand>
        <name>ATP</name>
        <dbReference type="ChEBI" id="CHEBI:30616"/>
    </ligand>
</feature>
<dbReference type="InterPro" id="IPR001980">
    <property type="entry name" value="PPAT"/>
</dbReference>
<keyword evidence="12" id="KW-1185">Reference proteome</keyword>
<dbReference type="NCBIfam" id="TIGR01510">
    <property type="entry name" value="coaD_prev_kdtB"/>
    <property type="match status" value="1"/>
</dbReference>
<dbReference type="NCBIfam" id="TIGR00125">
    <property type="entry name" value="cyt_tran_rel"/>
    <property type="match status" value="1"/>
</dbReference>
<evidence type="ECO:0000256" key="5">
    <source>
        <dbReference type="ARBA" id="ARBA00022840"/>
    </source>
</evidence>
<dbReference type="GO" id="GO:0005737">
    <property type="term" value="C:cytoplasm"/>
    <property type="evidence" value="ECO:0007669"/>
    <property type="project" value="UniProtKB-SubCell"/>
</dbReference>
<comment type="subunit">
    <text evidence="9">Homohexamer.</text>
</comment>
<dbReference type="PANTHER" id="PTHR21342">
    <property type="entry name" value="PHOSPHOPANTETHEINE ADENYLYLTRANSFERASE"/>
    <property type="match status" value="1"/>
</dbReference>
<keyword evidence="5 9" id="KW-0067">ATP-binding</keyword>
<evidence type="ECO:0000256" key="6">
    <source>
        <dbReference type="ARBA" id="ARBA00022842"/>
    </source>
</evidence>
<sequence length="167" mass="18378">MRVTAVYPGTFDPMTVGHIDVARRASGMFDDLVVAVAASTTKSPFFSLEERVDMATEILADLENVTVQSFGGLLVDYAGELGSKVIVRGLRAISDFEYEVQIAGVNRHLSPEIETVFIAASQEYTFLSSSIVREIARMQGDVSEFVHPIVIDSFARRHRLALHEGNN</sequence>
<dbReference type="OrthoDB" id="9806661at2"/>
<comment type="function">
    <text evidence="9">Reversibly transfers an adenylyl group from ATP to 4'-phosphopantetheine, yielding dephospho-CoA (dPCoA) and pyrophosphate.</text>
</comment>
<evidence type="ECO:0000256" key="3">
    <source>
        <dbReference type="ARBA" id="ARBA00022695"/>
    </source>
</evidence>
<evidence type="ECO:0000256" key="7">
    <source>
        <dbReference type="ARBA" id="ARBA00022993"/>
    </source>
</evidence>
<accession>A0A2Z2NU44</accession>
<dbReference type="AlphaFoldDB" id="A0A2Z2NU44"/>
<dbReference type="SUPFAM" id="SSF52374">
    <property type="entry name" value="Nucleotidylyl transferase"/>
    <property type="match status" value="1"/>
</dbReference>
<feature type="binding site" evidence="9">
    <location>
        <begin position="89"/>
        <end position="91"/>
    </location>
    <ligand>
        <name>ATP</name>
        <dbReference type="ChEBI" id="CHEBI:30616"/>
    </ligand>
</feature>
<keyword evidence="4 9" id="KW-0547">Nucleotide-binding</keyword>
<feature type="binding site" evidence="9">
    <location>
        <begin position="10"/>
        <end position="11"/>
    </location>
    <ligand>
        <name>ATP</name>
        <dbReference type="ChEBI" id="CHEBI:30616"/>
    </ligand>
</feature>
<dbReference type="EMBL" id="CP018632">
    <property type="protein sequence ID" value="ASJ71167.1"/>
    <property type="molecule type" value="Genomic_DNA"/>
</dbReference>
<feature type="binding site" evidence="9">
    <location>
        <position position="42"/>
    </location>
    <ligand>
        <name>substrate</name>
    </ligand>
</feature>
<comment type="similarity">
    <text evidence="9">Belongs to the bacterial CoaD family.</text>
</comment>
<comment type="cofactor">
    <cofactor evidence="9">
        <name>Mg(2+)</name>
        <dbReference type="ChEBI" id="CHEBI:18420"/>
    </cofactor>
</comment>
<dbReference type="KEGG" id="gai:IMCC3135_05270"/>
<protein>
    <recommendedName>
        <fullName evidence="9">Phosphopantetheine adenylyltransferase</fullName>
        <ecNumber evidence="9">2.7.7.3</ecNumber>
    </recommendedName>
    <alternativeName>
        <fullName evidence="9">Dephospho-CoA pyrophosphorylase</fullName>
    </alternativeName>
    <alternativeName>
        <fullName evidence="9">Pantetheine-phosphate adenylyltransferase</fullName>
        <shortName evidence="9">PPAT</shortName>
    </alternativeName>
</protein>
<evidence type="ECO:0000259" key="10">
    <source>
        <dbReference type="Pfam" id="PF01467"/>
    </source>
</evidence>
<dbReference type="UniPathway" id="UPA00241">
    <property type="reaction ID" value="UER00355"/>
</dbReference>
<feature type="domain" description="Cytidyltransferase-like" evidence="10">
    <location>
        <begin position="6"/>
        <end position="134"/>
    </location>
</feature>
<dbReference type="InterPro" id="IPR004821">
    <property type="entry name" value="Cyt_trans-like"/>
</dbReference>
<feature type="binding site" evidence="9">
    <location>
        <position position="74"/>
    </location>
    <ligand>
        <name>substrate</name>
    </ligand>
</feature>
<feature type="binding site" evidence="9">
    <location>
        <position position="18"/>
    </location>
    <ligand>
        <name>ATP</name>
        <dbReference type="ChEBI" id="CHEBI:30616"/>
    </ligand>
</feature>
<dbReference type="GO" id="GO:0005524">
    <property type="term" value="F:ATP binding"/>
    <property type="evidence" value="ECO:0007669"/>
    <property type="project" value="UniProtKB-KW"/>
</dbReference>
<gene>
    <name evidence="9 11" type="primary">coaD</name>
    <name evidence="11" type="ORF">IMCC3135_05270</name>
</gene>
<dbReference type="PRINTS" id="PR01020">
    <property type="entry name" value="LPSBIOSNTHSS"/>
</dbReference>
<keyword evidence="7 9" id="KW-0173">Coenzyme A biosynthesis</keyword>
<dbReference type="InterPro" id="IPR014729">
    <property type="entry name" value="Rossmann-like_a/b/a_fold"/>
</dbReference>
<reference evidence="11 12" key="1">
    <citation type="submission" date="2016-12" db="EMBL/GenBank/DDBJ databases">
        <authorList>
            <person name="Song W.-J."/>
            <person name="Kurnit D.M."/>
        </authorList>
    </citation>
    <scope>NUCLEOTIDE SEQUENCE [LARGE SCALE GENOMIC DNA]</scope>
    <source>
        <strain evidence="11 12">IMCC3135</strain>
    </source>
</reference>
<comment type="catalytic activity">
    <reaction evidence="8 9">
        <text>(R)-4'-phosphopantetheine + ATP + H(+) = 3'-dephospho-CoA + diphosphate</text>
        <dbReference type="Rhea" id="RHEA:19801"/>
        <dbReference type="ChEBI" id="CHEBI:15378"/>
        <dbReference type="ChEBI" id="CHEBI:30616"/>
        <dbReference type="ChEBI" id="CHEBI:33019"/>
        <dbReference type="ChEBI" id="CHEBI:57328"/>
        <dbReference type="ChEBI" id="CHEBI:61723"/>
        <dbReference type="EC" id="2.7.7.3"/>
    </reaction>
</comment>
<proteinExistence type="inferred from homology"/>
<organism evidence="11 12">
    <name type="scientific">Granulosicoccus antarcticus IMCC3135</name>
    <dbReference type="NCBI Taxonomy" id="1192854"/>
    <lineage>
        <taxon>Bacteria</taxon>
        <taxon>Pseudomonadati</taxon>
        <taxon>Pseudomonadota</taxon>
        <taxon>Gammaproteobacteria</taxon>
        <taxon>Chromatiales</taxon>
        <taxon>Granulosicoccaceae</taxon>
        <taxon>Granulosicoccus</taxon>
    </lineage>
</organism>
<comment type="subcellular location">
    <subcellularLocation>
        <location evidence="9">Cytoplasm</location>
    </subcellularLocation>
</comment>
<feature type="binding site" evidence="9">
    <location>
        <begin position="124"/>
        <end position="130"/>
    </location>
    <ligand>
        <name>ATP</name>
        <dbReference type="ChEBI" id="CHEBI:30616"/>
    </ligand>
</feature>
<feature type="site" description="Transition state stabilizer" evidence="9">
    <location>
        <position position="18"/>
    </location>
</feature>
<keyword evidence="1 9" id="KW-0963">Cytoplasm</keyword>
<comment type="pathway">
    <text evidence="9">Cofactor biosynthesis; coenzyme A biosynthesis; CoA from (R)-pantothenate: step 4/5.</text>
</comment>